<gene>
    <name evidence="1" type="ORF">LX24_02902</name>
</gene>
<proteinExistence type="predicted"/>
<dbReference type="EMBL" id="VNHM01000028">
    <property type="protein sequence ID" value="TYO92308.1"/>
    <property type="molecule type" value="Genomic_DNA"/>
</dbReference>
<dbReference type="AlphaFoldDB" id="A0A5S4ZN18"/>
<name>A0A5S4ZN18_9FIRM</name>
<reference evidence="1 2" key="1">
    <citation type="submission" date="2019-07" db="EMBL/GenBank/DDBJ databases">
        <title>Genomic Encyclopedia of Type Strains, Phase I: the one thousand microbial genomes (KMG-I) project.</title>
        <authorList>
            <person name="Kyrpides N."/>
        </authorList>
    </citation>
    <scope>NUCLEOTIDE SEQUENCE [LARGE SCALE GENOMIC DNA]</scope>
    <source>
        <strain evidence="1 2">DSM 6562</strain>
    </source>
</reference>
<accession>A0A5S4ZN18</accession>
<protein>
    <submittedName>
        <fullName evidence="1">Uncharacterized protein</fullName>
    </submittedName>
</protein>
<sequence>MTNREFVSAFIAQKEKFCRQLSLGADNRKTLDLFEKWLKENLRDRTKSTEHPAKKNNNIISQQLDNIVTGAAKILAKQGIQINCVSLPVPVSKSNSRCLRVQPYNTVYYRIRKTSPRKGKHKGEHLISIELVADGNKNKVFLPLLKYKDDIEQDLNLPLERENKSIEATGKYRLKIVFNDMNGVELFHVQKFSRILADFISVTSRYLKKISI</sequence>
<comment type="caution">
    <text evidence="1">The sequence shown here is derived from an EMBL/GenBank/DDBJ whole genome shotgun (WGS) entry which is preliminary data.</text>
</comment>
<organism evidence="1 2">
    <name type="scientific">Desulfallas thermosapovorans DSM 6562</name>
    <dbReference type="NCBI Taxonomy" id="1121431"/>
    <lineage>
        <taxon>Bacteria</taxon>
        <taxon>Bacillati</taxon>
        <taxon>Bacillota</taxon>
        <taxon>Clostridia</taxon>
        <taxon>Eubacteriales</taxon>
        <taxon>Desulfallaceae</taxon>
        <taxon>Desulfallas</taxon>
    </lineage>
</organism>
<evidence type="ECO:0000313" key="1">
    <source>
        <dbReference type="EMBL" id="TYO92308.1"/>
    </source>
</evidence>
<keyword evidence="2" id="KW-1185">Reference proteome</keyword>
<evidence type="ECO:0000313" key="2">
    <source>
        <dbReference type="Proteomes" id="UP000323166"/>
    </source>
</evidence>
<dbReference type="RefSeq" id="WP_166512816.1">
    <property type="nucleotide sequence ID" value="NZ_VNHM01000028.1"/>
</dbReference>
<dbReference type="Proteomes" id="UP000323166">
    <property type="component" value="Unassembled WGS sequence"/>
</dbReference>